<organism evidence="2 3">
    <name type="scientific">Gandjariella thermophila</name>
    <dbReference type="NCBI Taxonomy" id="1931992"/>
    <lineage>
        <taxon>Bacteria</taxon>
        <taxon>Bacillati</taxon>
        <taxon>Actinomycetota</taxon>
        <taxon>Actinomycetes</taxon>
        <taxon>Pseudonocardiales</taxon>
        <taxon>Pseudonocardiaceae</taxon>
        <taxon>Gandjariella</taxon>
    </lineage>
</organism>
<evidence type="ECO:0000313" key="2">
    <source>
        <dbReference type="EMBL" id="GDY29089.1"/>
    </source>
</evidence>
<protein>
    <recommendedName>
        <fullName evidence="4">CRISPR-associated protein</fullName>
    </recommendedName>
</protein>
<evidence type="ECO:0008006" key="4">
    <source>
        <dbReference type="Google" id="ProtNLM"/>
    </source>
</evidence>
<dbReference type="RefSeq" id="WP_137812252.1">
    <property type="nucleotide sequence ID" value="NZ_BJFL01000002.1"/>
</dbReference>
<dbReference type="OrthoDB" id="3699878at2"/>
<dbReference type="Proteomes" id="UP000298860">
    <property type="component" value="Unassembled WGS sequence"/>
</dbReference>
<accession>A0A4D4J385</accession>
<gene>
    <name evidence="2" type="ORF">GTS_07220</name>
</gene>
<keyword evidence="3" id="KW-1185">Reference proteome</keyword>
<evidence type="ECO:0000313" key="3">
    <source>
        <dbReference type="Proteomes" id="UP000298860"/>
    </source>
</evidence>
<dbReference type="AlphaFoldDB" id="A0A4D4J385"/>
<comment type="caution">
    <text evidence="2">The sequence shown here is derived from an EMBL/GenBank/DDBJ whole genome shotgun (WGS) entry which is preliminary data.</text>
</comment>
<feature type="region of interest" description="Disordered" evidence="1">
    <location>
        <begin position="221"/>
        <end position="248"/>
    </location>
</feature>
<feature type="compositionally biased region" description="Basic and acidic residues" evidence="1">
    <location>
        <begin position="221"/>
        <end position="232"/>
    </location>
</feature>
<name>A0A4D4J385_9PSEU</name>
<dbReference type="EMBL" id="BJFL01000002">
    <property type="protein sequence ID" value="GDY29089.1"/>
    <property type="molecule type" value="Genomic_DNA"/>
</dbReference>
<dbReference type="Gene3D" id="3.40.50.10770">
    <property type="entry name" value="Hypothetical protein VC1899 like domain (Restriction endonuclease-like)"/>
    <property type="match status" value="1"/>
</dbReference>
<proteinExistence type="predicted"/>
<reference evidence="3" key="1">
    <citation type="submission" date="2019-04" db="EMBL/GenBank/DDBJ databases">
        <title>Draft genome sequence of Pseudonocardiaceae bacterium SL3-2-4.</title>
        <authorList>
            <person name="Ningsih F."/>
            <person name="Yokota A."/>
            <person name="Sakai Y."/>
            <person name="Nanatani K."/>
            <person name="Yabe S."/>
            <person name="Oetari A."/>
            <person name="Sjamsuridzal W."/>
        </authorList>
    </citation>
    <scope>NUCLEOTIDE SEQUENCE [LARGE SCALE GENOMIC DNA]</scope>
    <source>
        <strain evidence="3">SL3-2-4</strain>
    </source>
</reference>
<sequence length="320" mass="35080">MTLTMHVLPVGVSLLNEENGAPRTVRRALDPATSHTEDRRVDVELAHRAGGNVGPLTVAALVGEEVCDRLRRADAEWCAEWTSVEAYKNQPEYVAPTGESYVLIATDTTEGLRAAFLAATRYALDGTITYVNDPLAARTQPIEPGRVYLLRVPGLDLTETGEGPRTDHPWRALGAIGGMITETAMQAAHGTWHVVLHCSGGYKPVLPYLLVMAEGIRTEFEHRHPQDRRPKPELTAAATHRSKPGSPEHIVELPVRYLTGRPLTKARALVNQLKQEGRDTELSADEYSDIAGMLLKEDTGGRLTLSQSGLIMTEALWLRS</sequence>
<evidence type="ECO:0000256" key="1">
    <source>
        <dbReference type="SAM" id="MobiDB-lite"/>
    </source>
</evidence>